<feature type="region of interest" description="Disordered" evidence="1">
    <location>
        <begin position="1"/>
        <end position="53"/>
    </location>
</feature>
<organism evidence="2 3">
    <name type="scientific">Peromyscus maniculatus bairdii</name>
    <name type="common">Prairie deer mouse</name>
    <dbReference type="NCBI Taxonomy" id="230844"/>
    <lineage>
        <taxon>Eukaryota</taxon>
        <taxon>Metazoa</taxon>
        <taxon>Chordata</taxon>
        <taxon>Craniata</taxon>
        <taxon>Vertebrata</taxon>
        <taxon>Euteleostomi</taxon>
        <taxon>Mammalia</taxon>
        <taxon>Eutheria</taxon>
        <taxon>Euarchontoglires</taxon>
        <taxon>Glires</taxon>
        <taxon>Rodentia</taxon>
        <taxon>Myomorpha</taxon>
        <taxon>Muroidea</taxon>
        <taxon>Cricetidae</taxon>
        <taxon>Neotominae</taxon>
        <taxon>Peromyscus</taxon>
    </lineage>
</organism>
<dbReference type="GeneTree" id="ENSGT00390000009751"/>
<evidence type="ECO:0000313" key="2">
    <source>
        <dbReference type="Ensembl" id="ENSPEMP00000015497.1"/>
    </source>
</evidence>
<name>A0A8C8TPM0_PERMB</name>
<protein>
    <recommendedName>
        <fullName evidence="4">Coiled-coil domain-containing protein 7</fullName>
    </recommendedName>
</protein>
<dbReference type="PANTHER" id="PTHR22035">
    <property type="entry name" value="COILED-COIL DOMAIN-CONTAINING PROTEIN 7"/>
    <property type="match status" value="1"/>
</dbReference>
<feature type="region of interest" description="Disordered" evidence="1">
    <location>
        <begin position="265"/>
        <end position="307"/>
    </location>
</feature>
<reference evidence="2" key="3">
    <citation type="submission" date="2025-09" db="UniProtKB">
        <authorList>
            <consortium name="Ensembl"/>
        </authorList>
    </citation>
    <scope>IDENTIFICATION</scope>
</reference>
<dbReference type="Pfam" id="PF15368">
    <property type="entry name" value="BioT2"/>
    <property type="match status" value="1"/>
</dbReference>
<dbReference type="AlphaFoldDB" id="A0A8C8TPM0"/>
<reference evidence="2 3" key="1">
    <citation type="submission" date="2018-10" db="EMBL/GenBank/DDBJ databases">
        <title>Improved assembly of the deer mouse Peromyscus maniculatus genome.</title>
        <authorList>
            <person name="Lassance J.-M."/>
            <person name="Hoekstra H.E."/>
        </authorList>
    </citation>
    <scope>NUCLEOTIDE SEQUENCE [LARGE SCALE GENOMIC DNA]</scope>
</reference>
<evidence type="ECO:0000256" key="1">
    <source>
        <dbReference type="SAM" id="MobiDB-lite"/>
    </source>
</evidence>
<dbReference type="Proteomes" id="UP000694547">
    <property type="component" value="Chromosome 5"/>
</dbReference>
<evidence type="ECO:0000313" key="3">
    <source>
        <dbReference type="Proteomes" id="UP000694547"/>
    </source>
</evidence>
<feature type="compositionally biased region" description="Basic and acidic residues" evidence="1">
    <location>
        <begin position="328"/>
        <end position="354"/>
    </location>
</feature>
<dbReference type="Ensembl" id="ENSPEMT00000019796.2">
    <property type="protein sequence ID" value="ENSPEMP00000015497.1"/>
    <property type="gene ID" value="ENSPEMG00000014994.2"/>
</dbReference>
<accession>A0A8C8TPM0</accession>
<dbReference type="InterPro" id="IPR029272">
    <property type="entry name" value="CCDC7"/>
</dbReference>
<proteinExistence type="predicted"/>
<feature type="compositionally biased region" description="Basic and acidic residues" evidence="1">
    <location>
        <begin position="32"/>
        <end position="47"/>
    </location>
</feature>
<sequence length="371" mass="42697">MKRAKHLSTTSKKLTSVPELPFKKGLLNSSPKLKEKRNTKPLHDKTEPMVLRSPPTGESIVRYALPIPSSKTKDLIAEDEMVRRIAKHLKTILESLFKWFQQQVNQMEEIGKDQSILDADLPSDDKLVHSNIAQIANLVHKFEDLKSRLREHKGSLVSKYVDKETPSVSVKTYEGVEKQIEDFIKSHSNFESQVDSETEPEAPYSVTDRMNVMMNIFKNQTNMLERALNDQSIIETKYKQMEADFQVLLVEKTLLEGEIRRLRESEKAKPAGKEERSKKPAKPEKKKDKDSERKTSPSREIELVEIQEAERNKTQLDFVLHQEMEVFKEEKSKTKLERVLSKSKVKGETSKSTEKVTQPGKISPEKGKRSK</sequence>
<reference evidence="2" key="2">
    <citation type="submission" date="2025-08" db="UniProtKB">
        <authorList>
            <consortium name="Ensembl"/>
        </authorList>
    </citation>
    <scope>IDENTIFICATION</scope>
</reference>
<feature type="region of interest" description="Disordered" evidence="1">
    <location>
        <begin position="328"/>
        <end position="371"/>
    </location>
</feature>
<evidence type="ECO:0008006" key="4">
    <source>
        <dbReference type="Google" id="ProtNLM"/>
    </source>
</evidence>
<dbReference type="PANTHER" id="PTHR22035:SF4">
    <property type="entry name" value="COILED-COIL DOMAIN-CONTAINING PROTEIN 7"/>
    <property type="match status" value="1"/>
</dbReference>
<keyword evidence="3" id="KW-1185">Reference proteome</keyword>